<dbReference type="Proteomes" id="UP000244110">
    <property type="component" value="Unassembled WGS sequence"/>
</dbReference>
<dbReference type="AlphaFoldDB" id="A0A2T5ISN9"/>
<dbReference type="EMBL" id="QAOL01000008">
    <property type="protein sequence ID" value="PTQ86865.1"/>
    <property type="molecule type" value="Genomic_DNA"/>
</dbReference>
<dbReference type="RefSeq" id="WP_107786413.1">
    <property type="nucleotide sequence ID" value="NZ_QAOL01000008.1"/>
</dbReference>
<sequence length="621" mass="66810">MTTTFVRQLGAESGVQLNPLRDNSEIPSQDNQDQVFGIMMRSARGRIDKPFKVDRGNALKKLGKGELIRTSALNEAWVHVVEALNNGAYEAVVQRLVTDSAQIKWAVISAPNDTPLFVTSHTPAILTATVNAGVITAVTIVDGGRDYAGTETITIAGPGTGATLTPTFTDGVIASVIVTEGGTGFSTAPTLTILPTAEAPIGNYFFAVKHLECFNDGIIVEFRADEKKTGGSAVANDFITLRIRDKSGILIQEFTGSLDADAKDDFGGSAYLPDAISAQTDLIEVLVEVTGEDAVVATTSDAYGYDTSGLEKWAKSGVLTCFVEGGTAYSTDDYVAARQKLKYTPFNYTYISSGGSQSAALLGQLAQLAFDTNRQLRFDVPGNLSSAAAIAFVEQLNLGANEAAHLIHAFWAPVKSNDPAGINPNGYFGMATLNIAYACGRNAQTDSRGFAPKNYPVANKNWPIRRSRMIQTYSPSNQELNALANAKINPVTWEVFSGGGLFVFRDSLTSATVKDSLRKLISTADMSSSIDDAVTRLGKDVLQLPMQIALKRLKNALTQLFEGAEASGWLVPSNDPGMDGQAWKFEVAPNEVHPYDRIDCAYWLRYDGVARQIYVTQTLTR</sequence>
<evidence type="ECO:0000313" key="1">
    <source>
        <dbReference type="EMBL" id="PTQ86865.1"/>
    </source>
</evidence>
<comment type="caution">
    <text evidence="1">The sequence shown here is derived from an EMBL/GenBank/DDBJ whole genome shotgun (WGS) entry which is preliminary data.</text>
</comment>
<organism evidence="1 2">
    <name type="scientific">Nitrosomonas ureae</name>
    <dbReference type="NCBI Taxonomy" id="44577"/>
    <lineage>
        <taxon>Bacteria</taxon>
        <taxon>Pseudomonadati</taxon>
        <taxon>Pseudomonadota</taxon>
        <taxon>Betaproteobacteria</taxon>
        <taxon>Nitrosomonadales</taxon>
        <taxon>Nitrosomonadaceae</taxon>
        <taxon>Nitrosomonas</taxon>
    </lineage>
</organism>
<name>A0A2T5ISN9_9PROT</name>
<evidence type="ECO:0000313" key="2">
    <source>
        <dbReference type="Proteomes" id="UP000244110"/>
    </source>
</evidence>
<gene>
    <name evidence="1" type="ORF">C8R28_100860</name>
</gene>
<protein>
    <recommendedName>
        <fullName evidence="3">Tail sheath protein subtilisin-like domain-containing protein</fullName>
    </recommendedName>
</protein>
<proteinExistence type="predicted"/>
<evidence type="ECO:0008006" key="3">
    <source>
        <dbReference type="Google" id="ProtNLM"/>
    </source>
</evidence>
<accession>A0A2T5ISN9</accession>
<reference evidence="1 2" key="1">
    <citation type="submission" date="2018-04" db="EMBL/GenBank/DDBJ databases">
        <title>Active sludge and wastewater microbial communities from Klosterneuburg, Austria.</title>
        <authorList>
            <person name="Wagner M."/>
        </authorList>
    </citation>
    <scope>NUCLEOTIDE SEQUENCE [LARGE SCALE GENOMIC DNA]</scope>
    <source>
        <strain evidence="1 2">Nm4</strain>
    </source>
</reference>